<keyword evidence="7 15" id="KW-0653">Protein transport</keyword>
<name>A0A4S2N230_9PEZI</name>
<dbReference type="GO" id="GO:0046872">
    <property type="term" value="F:metal ion binding"/>
    <property type="evidence" value="ECO:0007669"/>
    <property type="project" value="UniProtKB-KW"/>
</dbReference>
<organism evidence="17 18">
    <name type="scientific">Ascodesmis nigricans</name>
    <dbReference type="NCBI Taxonomy" id="341454"/>
    <lineage>
        <taxon>Eukaryota</taxon>
        <taxon>Fungi</taxon>
        <taxon>Dikarya</taxon>
        <taxon>Ascomycota</taxon>
        <taxon>Pezizomycotina</taxon>
        <taxon>Pezizomycetes</taxon>
        <taxon>Pezizales</taxon>
        <taxon>Ascodesmidaceae</taxon>
        <taxon>Ascodesmis</taxon>
    </lineage>
</organism>
<dbReference type="OrthoDB" id="274922at2759"/>
<dbReference type="FunCoup" id="A0A4S2N230">
    <property type="interactions" value="657"/>
</dbReference>
<sequence>MSFLGFGSRPQPTSAQKIAAAEQELEMVTDMFNRLTESCRKKCLPTDYREGELNKGESVCLDRCVGKFFEVNMKISEFMQSQQQNAMAGGGSGRIGGFGA</sequence>
<evidence type="ECO:0000256" key="10">
    <source>
        <dbReference type="ARBA" id="ARBA00023136"/>
    </source>
</evidence>
<protein>
    <recommendedName>
        <fullName evidence="15">Mitochondrial import inner membrane translocase subunit</fullName>
    </recommendedName>
</protein>
<keyword evidence="11 15" id="KW-1015">Disulfide bond</keyword>
<evidence type="ECO:0000256" key="6">
    <source>
        <dbReference type="ARBA" id="ARBA00022833"/>
    </source>
</evidence>
<keyword evidence="9 15" id="KW-0496">Mitochondrion</keyword>
<dbReference type="PANTHER" id="PTHR11038:SF16">
    <property type="entry name" value="MITOCHONDRIAL IMPORT INNER MEMBRANE TRANSLOCASE SUBUNIT TIM10"/>
    <property type="match status" value="1"/>
</dbReference>
<evidence type="ECO:0000256" key="4">
    <source>
        <dbReference type="ARBA" id="ARBA00022723"/>
    </source>
</evidence>
<dbReference type="STRING" id="341454.A0A4S2N230"/>
<evidence type="ECO:0000256" key="11">
    <source>
        <dbReference type="ARBA" id="ARBA00023157"/>
    </source>
</evidence>
<dbReference type="Pfam" id="PF02953">
    <property type="entry name" value="zf-Tim10_DDP"/>
    <property type="match status" value="1"/>
</dbReference>
<evidence type="ECO:0000256" key="14">
    <source>
        <dbReference type="ARBA" id="ARBA00065568"/>
    </source>
</evidence>
<evidence type="ECO:0000256" key="2">
    <source>
        <dbReference type="ARBA" id="ARBA00006720"/>
    </source>
</evidence>
<keyword evidence="12 15" id="KW-0143">Chaperone</keyword>
<comment type="function">
    <text evidence="13">Mitochondrial intermembrane chaperone that participates in the import and insertion of multi-pass transmembrane proteins into the mitochondrial inner membrane. Also required for the transfer of beta-barrel precursors from the TOM complex to the sorting and assembly machinery (SAM complex) of the outer membrane. Acts as a chaperone-like protein that protects the hydrophobic precursors from aggregation and guide them through the mitochondrial intermembrane space.</text>
</comment>
<dbReference type="GO" id="GO:0045039">
    <property type="term" value="P:protein insertion into mitochondrial inner membrane"/>
    <property type="evidence" value="ECO:0007669"/>
    <property type="project" value="TreeGrafter"/>
</dbReference>
<gene>
    <name evidence="17" type="ORF">EX30DRAFT_339361</name>
</gene>
<evidence type="ECO:0000313" key="17">
    <source>
        <dbReference type="EMBL" id="TGZ83141.1"/>
    </source>
</evidence>
<keyword evidence="6" id="KW-0862">Zinc</keyword>
<evidence type="ECO:0000256" key="7">
    <source>
        <dbReference type="ARBA" id="ARBA00022927"/>
    </source>
</evidence>
<dbReference type="GO" id="GO:0005743">
    <property type="term" value="C:mitochondrial inner membrane"/>
    <property type="evidence" value="ECO:0007669"/>
    <property type="project" value="UniProtKB-SubCell"/>
</dbReference>
<comment type="function">
    <text evidence="15">Mitochondrial intermembrane chaperone that participates in the import and insertion of some multi-pass transmembrane proteins into the mitochondrial inner membrane. Also required for the transfer of beta-barrel precursors from the TOM complex to the sorting and assembly machinery (SAM complex) of the outer membrane. Acts as a chaperone-like protein that protects the hydrophobic precursors from aggregation and guide them through the mitochondrial intermembrane space.</text>
</comment>
<keyword evidence="3 15" id="KW-0813">Transport</keyword>
<dbReference type="PANTHER" id="PTHR11038">
    <property type="entry name" value="MITOCHONDRIAL IMPORT INNER MEMBRANE TRANSLOCASE SUBUNIT TIM10"/>
    <property type="match status" value="1"/>
</dbReference>
<evidence type="ECO:0000256" key="1">
    <source>
        <dbReference type="ARBA" id="ARBA00004137"/>
    </source>
</evidence>
<keyword evidence="5 15" id="KW-0999">Mitochondrion inner membrane</keyword>
<evidence type="ECO:0000256" key="5">
    <source>
        <dbReference type="ARBA" id="ARBA00022792"/>
    </source>
</evidence>
<proteinExistence type="inferred from homology"/>
<dbReference type="InterPro" id="IPR035427">
    <property type="entry name" value="Tim10-like_dom_sf"/>
</dbReference>
<accession>A0A4S2N230</accession>
<dbReference type="InterPro" id="IPR004217">
    <property type="entry name" value="Tim10-like"/>
</dbReference>
<evidence type="ECO:0000313" key="18">
    <source>
        <dbReference type="Proteomes" id="UP000298138"/>
    </source>
</evidence>
<keyword evidence="4" id="KW-0479">Metal-binding</keyword>
<reference evidence="17 18" key="1">
    <citation type="submission" date="2019-04" db="EMBL/GenBank/DDBJ databases">
        <title>Comparative genomics and transcriptomics to analyze fruiting body development in filamentous ascomycetes.</title>
        <authorList>
            <consortium name="DOE Joint Genome Institute"/>
            <person name="Lutkenhaus R."/>
            <person name="Traeger S."/>
            <person name="Breuer J."/>
            <person name="Kuo A."/>
            <person name="Lipzen A."/>
            <person name="Pangilinan J."/>
            <person name="Dilworth D."/>
            <person name="Sandor L."/>
            <person name="Poggeler S."/>
            <person name="Barry K."/>
            <person name="Grigoriev I.V."/>
            <person name="Nowrousian M."/>
        </authorList>
    </citation>
    <scope>NUCLEOTIDE SEQUENCE [LARGE SCALE GENOMIC DNA]</scope>
    <source>
        <strain evidence="17 18">CBS 389.68</strain>
    </source>
</reference>
<dbReference type="Proteomes" id="UP000298138">
    <property type="component" value="Unassembled WGS sequence"/>
</dbReference>
<evidence type="ECO:0000256" key="12">
    <source>
        <dbReference type="ARBA" id="ARBA00023186"/>
    </source>
</evidence>
<dbReference type="GO" id="GO:0015031">
    <property type="term" value="P:protein transport"/>
    <property type="evidence" value="ECO:0007669"/>
    <property type="project" value="UniProtKB-KW"/>
</dbReference>
<evidence type="ECO:0000256" key="3">
    <source>
        <dbReference type="ARBA" id="ARBA00022448"/>
    </source>
</evidence>
<evidence type="ECO:0000256" key="13">
    <source>
        <dbReference type="ARBA" id="ARBA00055537"/>
    </source>
</evidence>
<dbReference type="AlphaFoldDB" id="A0A4S2N230"/>
<keyword evidence="18" id="KW-1185">Reference proteome</keyword>
<dbReference type="SUPFAM" id="SSF144122">
    <property type="entry name" value="Tim10-like"/>
    <property type="match status" value="1"/>
</dbReference>
<comment type="domain">
    <text evidence="15">The twin CX3C motif contains 4 conserved Cys residues that form 2 disulfide bonds in the mitochondrial intermembrane space.</text>
</comment>
<comment type="subcellular location">
    <subcellularLocation>
        <location evidence="1 15">Mitochondrion inner membrane</location>
        <topology evidence="1 15">Peripheral membrane protein</topology>
        <orientation evidence="1 15">Intermembrane side</orientation>
    </subcellularLocation>
</comment>
<evidence type="ECO:0000256" key="8">
    <source>
        <dbReference type="ARBA" id="ARBA00023010"/>
    </source>
</evidence>
<evidence type="ECO:0000256" key="9">
    <source>
        <dbReference type="ARBA" id="ARBA00023128"/>
    </source>
</evidence>
<keyword evidence="10" id="KW-0472">Membrane</keyword>
<keyword evidence="8 15" id="KW-0811">Translocation</keyword>
<evidence type="ECO:0000256" key="15">
    <source>
        <dbReference type="RuleBase" id="RU367043"/>
    </source>
</evidence>
<comment type="similarity">
    <text evidence="2 15">Belongs to the small Tim family.</text>
</comment>
<comment type="subunit">
    <text evidence="14">Heterohexamer; composed of 3 copies of TIM9 and 3 copies of TIM10, named soluble 70 kDa complex. Associates directly with the TIM22 complex, whose core is composed of TIM22 and TIM54. Interacts with the transmembrane regions of multi-pass transmembrane proteins in transit.</text>
</comment>
<dbReference type="InParanoid" id="A0A4S2N230"/>
<evidence type="ECO:0000259" key="16">
    <source>
        <dbReference type="Pfam" id="PF02953"/>
    </source>
</evidence>
<dbReference type="Gene3D" id="1.10.287.810">
    <property type="entry name" value="Mitochondrial import inner membrane translocase subunit tim13 like domains"/>
    <property type="match status" value="1"/>
</dbReference>
<dbReference type="FunFam" id="1.10.287.810:FF:000002">
    <property type="entry name" value="Mitochondrial import inner membrane translocase subunit tim10"/>
    <property type="match status" value="1"/>
</dbReference>
<feature type="domain" description="Tim10-like" evidence="16">
    <location>
        <begin position="18"/>
        <end position="80"/>
    </location>
</feature>
<dbReference type="EMBL" id="ML220114">
    <property type="protein sequence ID" value="TGZ83141.1"/>
    <property type="molecule type" value="Genomic_DNA"/>
</dbReference>